<keyword evidence="1 4" id="KW-0808">Transferase</keyword>
<dbReference type="GO" id="GO:0016747">
    <property type="term" value="F:acyltransferase activity, transferring groups other than amino-acyl groups"/>
    <property type="evidence" value="ECO:0007669"/>
    <property type="project" value="InterPro"/>
</dbReference>
<dbReference type="PANTHER" id="PTHR43877">
    <property type="entry name" value="AMINOALKYLPHOSPHONATE N-ACETYLTRANSFERASE-RELATED-RELATED"/>
    <property type="match status" value="1"/>
</dbReference>
<organism evidence="4 5">
    <name type="scientific">Acinetobacter rongchengensis</name>
    <dbReference type="NCBI Taxonomy" id="2419601"/>
    <lineage>
        <taxon>Bacteria</taxon>
        <taxon>Pseudomonadati</taxon>
        <taxon>Pseudomonadota</taxon>
        <taxon>Gammaproteobacteria</taxon>
        <taxon>Moraxellales</taxon>
        <taxon>Moraxellaceae</taxon>
        <taxon>Acinetobacter</taxon>
    </lineage>
</organism>
<keyword evidence="5" id="KW-1185">Reference proteome</keyword>
<gene>
    <name evidence="4" type="ORF">D7V20_07730</name>
</gene>
<dbReference type="AlphaFoldDB" id="A0A3A8FCF9"/>
<name>A0A3A8FCF9_9GAMM</name>
<dbReference type="PROSITE" id="PS51186">
    <property type="entry name" value="GNAT"/>
    <property type="match status" value="1"/>
</dbReference>
<sequence length="154" mass="17578">MRIQLGDFDDLQVQNLLRIHLQGMHETSPIENSFALDLTGLQKPNINFYTLWQDQVLLACGAIQQLSPTHAELKSMRTHPDHLRKGAATQILQHLLEIAQQNHYQTVSLETGTHASFEPAITLYKKFGFQKGEAFSDYQASEFNQFFHLNLVAQ</sequence>
<dbReference type="Gene3D" id="3.40.630.30">
    <property type="match status" value="1"/>
</dbReference>
<dbReference type="EMBL" id="RAXT01000011">
    <property type="protein sequence ID" value="RKG38413.1"/>
    <property type="molecule type" value="Genomic_DNA"/>
</dbReference>
<accession>A0A3A8FCF9</accession>
<feature type="domain" description="N-acetyltransferase" evidence="3">
    <location>
        <begin position="3"/>
        <end position="152"/>
    </location>
</feature>
<proteinExistence type="predicted"/>
<dbReference type="InterPro" id="IPR050832">
    <property type="entry name" value="Bact_Acetyltransf"/>
</dbReference>
<dbReference type="Proteomes" id="UP000280405">
    <property type="component" value="Unassembled WGS sequence"/>
</dbReference>
<dbReference type="SUPFAM" id="SSF55729">
    <property type="entry name" value="Acyl-CoA N-acyltransferases (Nat)"/>
    <property type="match status" value="1"/>
</dbReference>
<dbReference type="InterPro" id="IPR016181">
    <property type="entry name" value="Acyl_CoA_acyltransferase"/>
</dbReference>
<evidence type="ECO:0000256" key="2">
    <source>
        <dbReference type="ARBA" id="ARBA00023315"/>
    </source>
</evidence>
<dbReference type="CDD" id="cd04301">
    <property type="entry name" value="NAT_SF"/>
    <property type="match status" value="1"/>
</dbReference>
<evidence type="ECO:0000256" key="1">
    <source>
        <dbReference type="ARBA" id="ARBA00022679"/>
    </source>
</evidence>
<dbReference type="OrthoDB" id="9803233at2"/>
<dbReference type="PANTHER" id="PTHR43877:SF5">
    <property type="entry name" value="BLL8307 PROTEIN"/>
    <property type="match status" value="1"/>
</dbReference>
<dbReference type="Pfam" id="PF00583">
    <property type="entry name" value="Acetyltransf_1"/>
    <property type="match status" value="1"/>
</dbReference>
<dbReference type="InterPro" id="IPR000182">
    <property type="entry name" value="GNAT_dom"/>
</dbReference>
<protein>
    <submittedName>
        <fullName evidence="4">GNAT family N-acetyltransferase</fullName>
    </submittedName>
</protein>
<evidence type="ECO:0000313" key="5">
    <source>
        <dbReference type="Proteomes" id="UP000280405"/>
    </source>
</evidence>
<evidence type="ECO:0000259" key="3">
    <source>
        <dbReference type="PROSITE" id="PS51186"/>
    </source>
</evidence>
<evidence type="ECO:0000313" key="4">
    <source>
        <dbReference type="EMBL" id="RKG38413.1"/>
    </source>
</evidence>
<comment type="caution">
    <text evidence="4">The sequence shown here is derived from an EMBL/GenBank/DDBJ whole genome shotgun (WGS) entry which is preliminary data.</text>
</comment>
<keyword evidence="2" id="KW-0012">Acyltransferase</keyword>
<reference evidence="4 5" key="1">
    <citation type="submission" date="2018-09" db="EMBL/GenBank/DDBJ databases">
        <title>The draft genome of Acinetobacter spp. strains.</title>
        <authorList>
            <person name="Qin J."/>
            <person name="Feng Y."/>
            <person name="Zong Z."/>
        </authorList>
    </citation>
    <scope>NUCLEOTIDE SEQUENCE [LARGE SCALE GENOMIC DNA]</scope>
    <source>
        <strain evidence="4 5">WCHAc060115</strain>
    </source>
</reference>
<dbReference type="RefSeq" id="WP_120383733.1">
    <property type="nucleotide sequence ID" value="NZ_RAXT01000011.1"/>
</dbReference>